<dbReference type="EMBL" id="CP045905">
    <property type="protein sequence ID" value="QQP36678.1"/>
    <property type="molecule type" value="Genomic_DNA"/>
</dbReference>
<protein>
    <submittedName>
        <fullName evidence="1">Uncharacterized protein</fullName>
    </submittedName>
</protein>
<keyword evidence="2" id="KW-1185">Reference proteome</keyword>
<proteinExistence type="predicted"/>
<name>A0A7T8GRX5_CALRO</name>
<evidence type="ECO:0000313" key="1">
    <source>
        <dbReference type="EMBL" id="QQP36678.1"/>
    </source>
</evidence>
<dbReference type="AlphaFoldDB" id="A0A7T8GRX5"/>
<gene>
    <name evidence="1" type="ORF">FKW44_021846</name>
</gene>
<organism evidence="1 2">
    <name type="scientific">Caligus rogercresseyi</name>
    <name type="common">Sea louse</name>
    <dbReference type="NCBI Taxonomy" id="217165"/>
    <lineage>
        <taxon>Eukaryota</taxon>
        <taxon>Metazoa</taxon>
        <taxon>Ecdysozoa</taxon>
        <taxon>Arthropoda</taxon>
        <taxon>Crustacea</taxon>
        <taxon>Multicrustacea</taxon>
        <taxon>Hexanauplia</taxon>
        <taxon>Copepoda</taxon>
        <taxon>Siphonostomatoida</taxon>
        <taxon>Caligidae</taxon>
        <taxon>Caligus</taxon>
    </lineage>
</organism>
<sequence>MDCQAVSMLKNFVSFHVRGLDSCGEEYMEELCFLDCKKGRRSNSSSAIDYALLNATARITSSLSKQECVKPTFYE</sequence>
<evidence type="ECO:0000313" key="2">
    <source>
        <dbReference type="Proteomes" id="UP000595437"/>
    </source>
</evidence>
<accession>A0A7T8GRX5</accession>
<reference evidence="2" key="1">
    <citation type="submission" date="2021-01" db="EMBL/GenBank/DDBJ databases">
        <title>Caligus Genome Assembly.</title>
        <authorList>
            <person name="Gallardo-Escarate C."/>
        </authorList>
    </citation>
    <scope>NUCLEOTIDE SEQUENCE [LARGE SCALE GENOMIC DNA]</scope>
</reference>
<dbReference type="Proteomes" id="UP000595437">
    <property type="component" value="Chromosome 16"/>
</dbReference>